<dbReference type="Proteomes" id="UP001280121">
    <property type="component" value="Unassembled WGS sequence"/>
</dbReference>
<gene>
    <name evidence="1" type="ORF">Ddye_009473</name>
</gene>
<evidence type="ECO:0000313" key="2">
    <source>
        <dbReference type="Proteomes" id="UP001280121"/>
    </source>
</evidence>
<protein>
    <submittedName>
        <fullName evidence="1">Uncharacterized protein</fullName>
    </submittedName>
</protein>
<accession>A0AAD9XC27</accession>
<sequence>MTKSVNVRRCVSYDALVKLVQDVVKVDAARYNLQLCSLAITISGTAHPRIENDNDIYMSVENEVTDNIDDNSIPNVDRGSHDDED</sequence>
<dbReference type="EMBL" id="JANJYI010000003">
    <property type="protein sequence ID" value="KAK2656421.1"/>
    <property type="molecule type" value="Genomic_DNA"/>
</dbReference>
<keyword evidence="2" id="KW-1185">Reference proteome</keyword>
<proteinExistence type="predicted"/>
<reference evidence="1" key="1">
    <citation type="journal article" date="2023" name="Plant J.">
        <title>Genome sequences and population genomics provide insights into the demographic history, inbreeding, and mutation load of two 'living fossil' tree species of Dipteronia.</title>
        <authorList>
            <person name="Feng Y."/>
            <person name="Comes H.P."/>
            <person name="Chen J."/>
            <person name="Zhu S."/>
            <person name="Lu R."/>
            <person name="Zhang X."/>
            <person name="Li P."/>
            <person name="Qiu J."/>
            <person name="Olsen K.M."/>
            <person name="Qiu Y."/>
        </authorList>
    </citation>
    <scope>NUCLEOTIDE SEQUENCE</scope>
    <source>
        <tissue evidence="1">Leaf</tissue>
    </source>
</reference>
<comment type="caution">
    <text evidence="1">The sequence shown here is derived from an EMBL/GenBank/DDBJ whole genome shotgun (WGS) entry which is preliminary data.</text>
</comment>
<name>A0AAD9XC27_9ROSI</name>
<organism evidence="1 2">
    <name type="scientific">Dipteronia dyeriana</name>
    <dbReference type="NCBI Taxonomy" id="168575"/>
    <lineage>
        <taxon>Eukaryota</taxon>
        <taxon>Viridiplantae</taxon>
        <taxon>Streptophyta</taxon>
        <taxon>Embryophyta</taxon>
        <taxon>Tracheophyta</taxon>
        <taxon>Spermatophyta</taxon>
        <taxon>Magnoliopsida</taxon>
        <taxon>eudicotyledons</taxon>
        <taxon>Gunneridae</taxon>
        <taxon>Pentapetalae</taxon>
        <taxon>rosids</taxon>
        <taxon>malvids</taxon>
        <taxon>Sapindales</taxon>
        <taxon>Sapindaceae</taxon>
        <taxon>Hippocastanoideae</taxon>
        <taxon>Acereae</taxon>
        <taxon>Dipteronia</taxon>
    </lineage>
</organism>
<evidence type="ECO:0000313" key="1">
    <source>
        <dbReference type="EMBL" id="KAK2656421.1"/>
    </source>
</evidence>
<dbReference type="AlphaFoldDB" id="A0AAD9XC27"/>